<sequence>MSSKTPQTTRRVFLGGTAGAAALAGFSSLAQSPDTRPDAQAVPLDDYSPEFLSAAEWTFLLAATARIIPSEGDGPGALETGVPIFIDRQLAGEFGTAADLYMEGPFVPDATPQLGIQSPLTPAEIYRQGIPAFDDWCQRNAGAAFHDLDTDAQDSALQALADGDTDLAPELREFWSLLLQNTREGYFADPMYGGNAGMQSWIYIGYPGARANYLEWIGRDEPYPLGPVNIAGERA</sequence>
<organism evidence="1 2">
    <name type="scientific">Pararhodobacter marinus</name>
    <dbReference type="NCBI Taxonomy" id="2184063"/>
    <lineage>
        <taxon>Bacteria</taxon>
        <taxon>Pseudomonadati</taxon>
        <taxon>Pseudomonadota</taxon>
        <taxon>Alphaproteobacteria</taxon>
        <taxon>Rhodobacterales</taxon>
        <taxon>Paracoccaceae</taxon>
        <taxon>Pararhodobacter</taxon>
    </lineage>
</organism>
<name>A0A2U2C6S0_9RHOB</name>
<accession>A0A2U2C6S0</accession>
<dbReference type="Proteomes" id="UP000244940">
    <property type="component" value="Unassembled WGS sequence"/>
</dbReference>
<keyword evidence="2" id="KW-1185">Reference proteome</keyword>
<evidence type="ECO:0000313" key="1">
    <source>
        <dbReference type="EMBL" id="PWE27596.1"/>
    </source>
</evidence>
<gene>
    <name evidence="1" type="ORF">C4N9_16295</name>
</gene>
<dbReference type="GeneID" id="94366458"/>
<dbReference type="Pfam" id="PF13618">
    <property type="entry name" value="Gluconate_2-dh3"/>
    <property type="match status" value="1"/>
</dbReference>
<evidence type="ECO:0000313" key="2">
    <source>
        <dbReference type="Proteomes" id="UP000244940"/>
    </source>
</evidence>
<dbReference type="InterPro" id="IPR006311">
    <property type="entry name" value="TAT_signal"/>
</dbReference>
<comment type="caution">
    <text evidence="1">The sequence shown here is derived from an EMBL/GenBank/DDBJ whole genome shotgun (WGS) entry which is preliminary data.</text>
</comment>
<reference evidence="1 2" key="1">
    <citation type="submission" date="2018-05" db="EMBL/GenBank/DDBJ databases">
        <title>Pararhodobacter marina sp. nov., isolated from deep-sea water of the Indian Ocean.</title>
        <authorList>
            <person name="Lai Q.Sr."/>
            <person name="Liu X."/>
            <person name="Shao Z."/>
        </authorList>
    </citation>
    <scope>NUCLEOTIDE SEQUENCE [LARGE SCALE GENOMIC DNA]</scope>
    <source>
        <strain evidence="1 2">CIC4N-9</strain>
    </source>
</reference>
<dbReference type="AlphaFoldDB" id="A0A2U2C6S0"/>
<dbReference type="OrthoDB" id="8400810at2"/>
<dbReference type="PROSITE" id="PS51318">
    <property type="entry name" value="TAT"/>
    <property type="match status" value="1"/>
</dbReference>
<dbReference type="RefSeq" id="WP_109534407.1">
    <property type="nucleotide sequence ID" value="NZ_QEYD01000010.1"/>
</dbReference>
<dbReference type="InterPro" id="IPR027056">
    <property type="entry name" value="Gluconate_2DH_su3"/>
</dbReference>
<proteinExistence type="predicted"/>
<protein>
    <submittedName>
        <fullName evidence="1">Gluconate 2-dehydrogenase</fullName>
    </submittedName>
</protein>
<dbReference type="EMBL" id="QEYD01000010">
    <property type="protein sequence ID" value="PWE27596.1"/>
    <property type="molecule type" value="Genomic_DNA"/>
</dbReference>